<sequence length="135" mass="14741">MILAGVLPIPVVFILRRFQCLTFDVDIHQGSIRRIETTVSTKEMMSDQDVLSPESAPPAPAQLVADAAATKFTIGDFDSSNSEDDDVGTTGRFDDSSSSDEEILNANCTNTTVRRLAMKPIGRKPTTFKMDVVDE</sequence>
<evidence type="ECO:0000256" key="1">
    <source>
        <dbReference type="SAM" id="MobiDB-lite"/>
    </source>
</evidence>
<organism evidence="2 3">
    <name type="scientific">Arctia plantaginis</name>
    <name type="common">Wood tiger moth</name>
    <name type="synonym">Phalaena plantaginis</name>
    <dbReference type="NCBI Taxonomy" id="874455"/>
    <lineage>
        <taxon>Eukaryota</taxon>
        <taxon>Metazoa</taxon>
        <taxon>Ecdysozoa</taxon>
        <taxon>Arthropoda</taxon>
        <taxon>Hexapoda</taxon>
        <taxon>Insecta</taxon>
        <taxon>Pterygota</taxon>
        <taxon>Neoptera</taxon>
        <taxon>Endopterygota</taxon>
        <taxon>Lepidoptera</taxon>
        <taxon>Glossata</taxon>
        <taxon>Ditrysia</taxon>
        <taxon>Noctuoidea</taxon>
        <taxon>Erebidae</taxon>
        <taxon>Arctiinae</taxon>
        <taxon>Arctia</taxon>
    </lineage>
</organism>
<evidence type="ECO:0000313" key="3">
    <source>
        <dbReference type="Proteomes" id="UP000494256"/>
    </source>
</evidence>
<dbReference type="OrthoDB" id="7438737at2759"/>
<dbReference type="Proteomes" id="UP000494256">
    <property type="component" value="Unassembled WGS sequence"/>
</dbReference>
<proteinExistence type="predicted"/>
<feature type="region of interest" description="Disordered" evidence="1">
    <location>
        <begin position="75"/>
        <end position="106"/>
    </location>
</feature>
<evidence type="ECO:0000313" key="2">
    <source>
        <dbReference type="EMBL" id="CAB3229435.1"/>
    </source>
</evidence>
<comment type="caution">
    <text evidence="2">The sequence shown here is derived from an EMBL/GenBank/DDBJ whole genome shotgun (WGS) entry which is preliminary data.</text>
</comment>
<accession>A0A8S0Z8Z1</accession>
<name>A0A8S0Z8Z1_ARCPL</name>
<reference evidence="2 3" key="1">
    <citation type="submission" date="2020-04" db="EMBL/GenBank/DDBJ databases">
        <authorList>
            <person name="Wallbank WR R."/>
            <person name="Pardo Diaz C."/>
            <person name="Kozak K."/>
            <person name="Martin S."/>
            <person name="Jiggins C."/>
            <person name="Moest M."/>
            <person name="Warren A I."/>
            <person name="Byers J.R.P. K."/>
            <person name="Montejo-Kovacevich G."/>
            <person name="Yen C E."/>
        </authorList>
    </citation>
    <scope>NUCLEOTIDE SEQUENCE [LARGE SCALE GENOMIC DNA]</scope>
</reference>
<dbReference type="EMBL" id="CADEBD010000286">
    <property type="protein sequence ID" value="CAB3229435.1"/>
    <property type="molecule type" value="Genomic_DNA"/>
</dbReference>
<dbReference type="AlphaFoldDB" id="A0A8S0Z8Z1"/>
<protein>
    <submittedName>
        <fullName evidence="2">Uncharacterized protein</fullName>
    </submittedName>
</protein>
<gene>
    <name evidence="2" type="ORF">APLA_LOCUS4057</name>
</gene>